<dbReference type="Pfam" id="PF00313">
    <property type="entry name" value="CSD"/>
    <property type="match status" value="2"/>
</dbReference>
<organism evidence="2 3">
    <name type="scientific">Glacieibacterium arshaanense</name>
    <dbReference type="NCBI Taxonomy" id="2511025"/>
    <lineage>
        <taxon>Bacteria</taxon>
        <taxon>Pseudomonadati</taxon>
        <taxon>Pseudomonadota</taxon>
        <taxon>Alphaproteobacteria</taxon>
        <taxon>Sphingomonadales</taxon>
        <taxon>Sphingosinicellaceae</taxon>
        <taxon>Glacieibacterium</taxon>
    </lineage>
</organism>
<dbReference type="PRINTS" id="PR00050">
    <property type="entry name" value="COLDSHOCK"/>
</dbReference>
<feature type="domain" description="CSD" evidence="1">
    <location>
        <begin position="133"/>
        <end position="200"/>
    </location>
</feature>
<dbReference type="GO" id="GO:0005829">
    <property type="term" value="C:cytosol"/>
    <property type="evidence" value="ECO:0007669"/>
    <property type="project" value="UniProtKB-ARBA"/>
</dbReference>
<accession>A0A4Y9ENB5</accession>
<dbReference type="CDD" id="cd04458">
    <property type="entry name" value="CSP_CDS"/>
    <property type="match status" value="2"/>
</dbReference>
<evidence type="ECO:0000313" key="2">
    <source>
        <dbReference type="EMBL" id="TFU03566.1"/>
    </source>
</evidence>
<dbReference type="Proteomes" id="UP000297737">
    <property type="component" value="Unassembled WGS sequence"/>
</dbReference>
<dbReference type="GO" id="GO:0003676">
    <property type="term" value="F:nucleic acid binding"/>
    <property type="evidence" value="ECO:0007669"/>
    <property type="project" value="InterPro"/>
</dbReference>
<dbReference type="InterPro" id="IPR012340">
    <property type="entry name" value="NA-bd_OB-fold"/>
</dbReference>
<evidence type="ECO:0000259" key="1">
    <source>
        <dbReference type="PROSITE" id="PS51857"/>
    </source>
</evidence>
<dbReference type="InterPro" id="IPR011129">
    <property type="entry name" value="CSD"/>
</dbReference>
<protein>
    <submittedName>
        <fullName evidence="2">Cold-shock protein</fullName>
    </submittedName>
</protein>
<dbReference type="InterPro" id="IPR002059">
    <property type="entry name" value="CSP_DNA-bd"/>
</dbReference>
<name>A0A4Y9ENB5_9SPHN</name>
<feature type="domain" description="CSD" evidence="1">
    <location>
        <begin position="34"/>
        <end position="99"/>
    </location>
</feature>
<keyword evidence="3" id="KW-1185">Reference proteome</keyword>
<dbReference type="Gene3D" id="2.40.50.140">
    <property type="entry name" value="Nucleic acid-binding proteins"/>
    <property type="match status" value="2"/>
</dbReference>
<dbReference type="EMBL" id="SIHO01000002">
    <property type="protein sequence ID" value="TFU03566.1"/>
    <property type="molecule type" value="Genomic_DNA"/>
</dbReference>
<reference evidence="2 3" key="1">
    <citation type="submission" date="2019-02" db="EMBL/GenBank/DDBJ databases">
        <title>Polymorphobacter sp. isolated from the lake at the Tibet of China.</title>
        <authorList>
            <person name="Li A."/>
        </authorList>
    </citation>
    <scope>NUCLEOTIDE SEQUENCE [LARGE SCALE GENOMIC DNA]</scope>
    <source>
        <strain evidence="2 3">DJ1R-1</strain>
    </source>
</reference>
<dbReference type="PROSITE" id="PS51857">
    <property type="entry name" value="CSD_2"/>
    <property type="match status" value="2"/>
</dbReference>
<dbReference type="AlphaFoldDB" id="A0A4Y9ENB5"/>
<dbReference type="InterPro" id="IPR050181">
    <property type="entry name" value="Cold_shock_domain"/>
</dbReference>
<dbReference type="PANTHER" id="PTHR11544">
    <property type="entry name" value="COLD SHOCK DOMAIN CONTAINING PROTEINS"/>
    <property type="match status" value="1"/>
</dbReference>
<dbReference type="SMART" id="SM00357">
    <property type="entry name" value="CSP"/>
    <property type="match status" value="2"/>
</dbReference>
<dbReference type="SUPFAM" id="SSF50249">
    <property type="entry name" value="Nucleic acid-binding proteins"/>
    <property type="match status" value="2"/>
</dbReference>
<sequence length="208" mass="22946">MVAWEPVMTEHAWVQRDSSIVDGIAVDNVDNDLRIRGFVKWFDAVRGYGFIVPDDNSGDVLIHFTVVRDAGRRTLPEGATVTCYAVERERGRQARAIIELDLTTATGPDPETAVNRMASRVDPTELFENAGPSEPVIVKWFNRLKGYGFVTRPDGEADIFVHMETVRRAGLAELMPGQMLHARITEGQKGPLVVALSDTPSPATDEAL</sequence>
<comment type="caution">
    <text evidence="2">The sequence shown here is derived from an EMBL/GenBank/DDBJ whole genome shotgun (WGS) entry which is preliminary data.</text>
</comment>
<dbReference type="OrthoDB" id="9791685at2"/>
<gene>
    <name evidence="2" type="ORF">EUV02_10420</name>
</gene>
<proteinExistence type="predicted"/>
<evidence type="ECO:0000313" key="3">
    <source>
        <dbReference type="Proteomes" id="UP000297737"/>
    </source>
</evidence>